<gene>
    <name evidence="1" type="ORF">ODY93_00280</name>
</gene>
<dbReference type="InterPro" id="IPR056955">
    <property type="entry name" value="ORC-CDC6-like"/>
</dbReference>
<evidence type="ECO:0000313" key="2">
    <source>
        <dbReference type="Proteomes" id="UP001159075"/>
    </source>
</evidence>
<reference evidence="1 2" key="1">
    <citation type="submission" date="2022-09" db="EMBL/GenBank/DDBJ databases">
        <title>The outer-membrane cytochrome OmcA is essential for infection of Shewanella oneidensis by a zebrafish-associated bacteriophage.</title>
        <authorList>
            <person name="Grenfell A.W."/>
            <person name="Intile P."/>
            <person name="Mcfarlane J."/>
            <person name="Leung D."/>
            <person name="Abdalla K."/>
            <person name="Wold M."/>
            <person name="Kees E."/>
            <person name="Gralnick J."/>
        </authorList>
    </citation>
    <scope>NUCLEOTIDE SEQUENCE [LARGE SCALE GENOMIC DNA]</scope>
    <source>
        <strain evidence="1 2">NF-5</strain>
    </source>
</reference>
<dbReference type="EMBL" id="JAOTLW010000001">
    <property type="protein sequence ID" value="MDI5829985.1"/>
    <property type="molecule type" value="Genomic_DNA"/>
</dbReference>
<comment type="caution">
    <text evidence="1">The sequence shown here is derived from an EMBL/GenBank/DDBJ whole genome shotgun (WGS) entry which is preliminary data.</text>
</comment>
<keyword evidence="2" id="KW-1185">Reference proteome</keyword>
<evidence type="ECO:0000313" key="1">
    <source>
        <dbReference type="EMBL" id="MDI5829985.1"/>
    </source>
</evidence>
<protein>
    <recommendedName>
        <fullName evidence="3">FunZ protein</fullName>
    </recommendedName>
</protein>
<dbReference type="Pfam" id="PF24389">
    <property type="entry name" value="ORC-CDC6-like"/>
    <property type="match status" value="1"/>
</dbReference>
<dbReference type="Proteomes" id="UP001159075">
    <property type="component" value="Unassembled WGS sequence"/>
</dbReference>
<dbReference type="RefSeq" id="WP_279751308.1">
    <property type="nucleotide sequence ID" value="NZ_JAOCID010000003.1"/>
</dbReference>
<proteinExistence type="predicted"/>
<evidence type="ECO:0008006" key="3">
    <source>
        <dbReference type="Google" id="ProtNLM"/>
    </source>
</evidence>
<organism evidence="1 2">
    <name type="scientific">Shewanella xiamenensis</name>
    <dbReference type="NCBI Taxonomy" id="332186"/>
    <lineage>
        <taxon>Bacteria</taxon>
        <taxon>Pseudomonadati</taxon>
        <taxon>Pseudomonadota</taxon>
        <taxon>Gammaproteobacteria</taxon>
        <taxon>Alteromonadales</taxon>
        <taxon>Shewanellaceae</taxon>
        <taxon>Shewanella</taxon>
    </lineage>
</organism>
<dbReference type="SUPFAM" id="SSF52540">
    <property type="entry name" value="P-loop containing nucleoside triphosphate hydrolases"/>
    <property type="match status" value="1"/>
</dbReference>
<dbReference type="InterPro" id="IPR027417">
    <property type="entry name" value="P-loop_NTPase"/>
</dbReference>
<name>A0ABT6U6A3_9GAMM</name>
<sequence>MSELLLDSFSKSRAEEYPLDVWNNFVIPPRYKEYSRLFNYHRAVMIEGGRGSGKTMFLKYHCHKTRFSKKRSRIPSEELKHVGLYFRPDTDFSAMINEFNFGADWKKVFTHYIFIGLLEDFASAIFGITNTTFEDISFSTSPLNCNIPDSLQQTIKGFPSKFSELIDFQKKELARFNFWLNDIDSFERPPLFEPRTILLQLIEQLKKCFPEFNNLSFYVYFDEFENLTKEQQKVINNWMKHGKHPLIFNAAYKKGVKVCRETYSNEKLVLRNDYKVVDLERFDNQEFKIFASEVLLLKLMKEINIDGYDEFKKYFCNEDYLEYRNQNEYKQNVLKAARDFLPGYSYSEIASMIMKEPSLVKRLEKFLIKPALPVDSNYKVEQFIHKDYPEESLINGLLLNRNFSPKNIYDKFSRLIETSERALYKSQVDQYLVGAILWIYLSASWRKCPAYAGFDRFCMLAKGNMRHFIELCYQSISLAALNGINLSKDTITPIPQDIQAEAAVESSRLEIEKVDELGQHGEKLRFIVNRLGLFFQLIQKRKSQSENEVNHFSIKVSDDLLTDETTKALIDEAIIWSVLIEEVGDTKRKSANEASTKEYMLHPIFSPHFGISYRRKKKFDFTVDEINTIFSGSEKEYVNLCKNYQKSWKLITDDTMVSESAKVMQQGLFDDFNK</sequence>
<accession>A0ABT6U6A3</accession>